<dbReference type="Proteomes" id="UP000822688">
    <property type="component" value="Chromosome 5"/>
</dbReference>
<dbReference type="EMBL" id="CM026425">
    <property type="protein sequence ID" value="KAG0577286.1"/>
    <property type="molecule type" value="Genomic_DNA"/>
</dbReference>
<organism evidence="1 2">
    <name type="scientific">Ceratodon purpureus</name>
    <name type="common">Fire moss</name>
    <name type="synonym">Dicranum purpureum</name>
    <dbReference type="NCBI Taxonomy" id="3225"/>
    <lineage>
        <taxon>Eukaryota</taxon>
        <taxon>Viridiplantae</taxon>
        <taxon>Streptophyta</taxon>
        <taxon>Embryophyta</taxon>
        <taxon>Bryophyta</taxon>
        <taxon>Bryophytina</taxon>
        <taxon>Bryopsida</taxon>
        <taxon>Dicranidae</taxon>
        <taxon>Pseudoditrichales</taxon>
        <taxon>Ditrichaceae</taxon>
        <taxon>Ceratodon</taxon>
    </lineage>
</organism>
<keyword evidence="2" id="KW-1185">Reference proteome</keyword>
<dbReference type="AlphaFoldDB" id="A0A8T0I2E4"/>
<reference evidence="1" key="1">
    <citation type="submission" date="2020-06" db="EMBL/GenBank/DDBJ databases">
        <title>WGS assembly of Ceratodon purpureus strain R40.</title>
        <authorList>
            <person name="Carey S.B."/>
            <person name="Jenkins J."/>
            <person name="Shu S."/>
            <person name="Lovell J.T."/>
            <person name="Sreedasyam A."/>
            <person name="Maumus F."/>
            <person name="Tiley G.P."/>
            <person name="Fernandez-Pozo N."/>
            <person name="Barry K."/>
            <person name="Chen C."/>
            <person name="Wang M."/>
            <person name="Lipzen A."/>
            <person name="Daum C."/>
            <person name="Saski C.A."/>
            <person name="Payton A.C."/>
            <person name="Mcbreen J.C."/>
            <person name="Conrad R.E."/>
            <person name="Kollar L.M."/>
            <person name="Olsson S."/>
            <person name="Huttunen S."/>
            <person name="Landis J.B."/>
            <person name="Wickett N.J."/>
            <person name="Johnson M.G."/>
            <person name="Rensing S.A."/>
            <person name="Grimwood J."/>
            <person name="Schmutz J."/>
            <person name="Mcdaniel S.F."/>
        </authorList>
    </citation>
    <scope>NUCLEOTIDE SEQUENCE</scope>
    <source>
        <strain evidence="1">R40</strain>
    </source>
</reference>
<proteinExistence type="predicted"/>
<protein>
    <submittedName>
        <fullName evidence="1">Uncharacterized protein</fullName>
    </submittedName>
</protein>
<comment type="caution">
    <text evidence="1">The sequence shown here is derived from an EMBL/GenBank/DDBJ whole genome shotgun (WGS) entry which is preliminary data.</text>
</comment>
<name>A0A8T0I2E4_CERPU</name>
<sequence length="304" mass="35188">MGYTTDFEGFFTITPPLQGAPKALLEGICSTRRMARETDPIYGVEGEFCVNEAQTRILDNNRPPRTQPSLNCDWELSEDGAKLEWSGMEKFYGYTEWLRYIITRVIPEGTLLNGEVKFAGERADDKGVIQIVDNRICVIPHGGEQLQHNVDPENLKDLCEGYYRDVLLILQSLEHYRVHHDWTLGLPLKIEYYISYMLDVQKKLFDCTLPVREWITGKDGDVTQAVYFSVLLNPALTEQDVETALSAYKNIFGIQDERWLPKASLVQEYYKPSSHFIYTSFRCPWRGGWVVNNTWTYFPHFCLI</sequence>
<gene>
    <name evidence="1" type="ORF">KC19_5G145200</name>
</gene>
<evidence type="ECO:0000313" key="2">
    <source>
        <dbReference type="Proteomes" id="UP000822688"/>
    </source>
</evidence>
<accession>A0A8T0I2E4</accession>
<evidence type="ECO:0000313" key="1">
    <source>
        <dbReference type="EMBL" id="KAG0577286.1"/>
    </source>
</evidence>